<dbReference type="EMBL" id="FNCP01000016">
    <property type="protein sequence ID" value="SDH64968.1"/>
    <property type="molecule type" value="Genomic_DNA"/>
</dbReference>
<keyword evidence="5 8" id="KW-0067">ATP-binding</keyword>
<comment type="similarity">
    <text evidence="1 8 9">Belongs to the NAD synthetase family.</text>
</comment>
<organism evidence="12 13">
    <name type="scientific">Desulfosporosinus hippei DSM 8344</name>
    <dbReference type="NCBI Taxonomy" id="1121419"/>
    <lineage>
        <taxon>Bacteria</taxon>
        <taxon>Bacillati</taxon>
        <taxon>Bacillota</taxon>
        <taxon>Clostridia</taxon>
        <taxon>Eubacteriales</taxon>
        <taxon>Desulfitobacteriaceae</taxon>
        <taxon>Desulfosporosinus</taxon>
    </lineage>
</organism>
<dbReference type="UniPathway" id="UPA00253">
    <property type="reaction ID" value="UER00333"/>
</dbReference>
<dbReference type="PANTHER" id="PTHR23090">
    <property type="entry name" value="NH 3 /GLUTAMINE-DEPENDENT NAD + SYNTHETASE"/>
    <property type="match status" value="1"/>
</dbReference>
<evidence type="ECO:0000256" key="10">
    <source>
        <dbReference type="RuleBase" id="RU003812"/>
    </source>
</evidence>
<dbReference type="AlphaFoldDB" id="A0A1G8E4V4"/>
<dbReference type="GO" id="GO:0004359">
    <property type="term" value="F:glutaminase activity"/>
    <property type="evidence" value="ECO:0007669"/>
    <property type="project" value="InterPro"/>
</dbReference>
<dbReference type="GO" id="GO:0005737">
    <property type="term" value="C:cytoplasm"/>
    <property type="evidence" value="ECO:0007669"/>
    <property type="project" value="InterPro"/>
</dbReference>
<feature type="binding site" evidence="8">
    <location>
        <position position="154"/>
    </location>
    <ligand>
        <name>deamido-NAD(+)</name>
        <dbReference type="ChEBI" id="CHEBI:58437"/>
        <note>ligand shared between two neighboring subunits</note>
    </ligand>
</feature>
<dbReference type="RefSeq" id="WP_092334230.1">
    <property type="nucleotide sequence ID" value="NZ_FNCP01000016.1"/>
</dbReference>
<evidence type="ECO:0000313" key="13">
    <source>
        <dbReference type="Proteomes" id="UP000198656"/>
    </source>
</evidence>
<dbReference type="PANTHER" id="PTHR23090:SF9">
    <property type="entry name" value="GLUTAMINE-DEPENDENT NAD(+) SYNTHETASE"/>
    <property type="match status" value="1"/>
</dbReference>
<keyword evidence="6 8" id="KW-0460">Magnesium</keyword>
<dbReference type="InterPro" id="IPR014729">
    <property type="entry name" value="Rossmann-like_a/b/a_fold"/>
</dbReference>
<dbReference type="EC" id="6.3.1.5" evidence="8 10"/>
<keyword evidence="13" id="KW-1185">Reference proteome</keyword>
<dbReference type="InterPro" id="IPR003694">
    <property type="entry name" value="NAD_synthase"/>
</dbReference>
<dbReference type="STRING" id="1121419.SAMN05443529_11654"/>
<feature type="domain" description="NAD/GMP synthase" evidence="11">
    <location>
        <begin position="8"/>
        <end position="236"/>
    </location>
</feature>
<keyword evidence="2 8" id="KW-0436">Ligase</keyword>
<dbReference type="GO" id="GO:0008795">
    <property type="term" value="F:NAD+ synthase activity"/>
    <property type="evidence" value="ECO:0007669"/>
    <property type="project" value="UniProtKB-UniRule"/>
</dbReference>
<dbReference type="Proteomes" id="UP000198656">
    <property type="component" value="Unassembled WGS sequence"/>
</dbReference>
<dbReference type="OrthoDB" id="9803818at2"/>
<evidence type="ECO:0000256" key="5">
    <source>
        <dbReference type="ARBA" id="ARBA00022840"/>
    </source>
</evidence>
<gene>
    <name evidence="8" type="primary">nadE</name>
    <name evidence="12" type="ORF">SAMN05443529_11654</name>
</gene>
<feature type="binding site" description="in other chain" evidence="8">
    <location>
        <position position="147"/>
    </location>
    <ligand>
        <name>deamido-NAD(+)</name>
        <dbReference type="ChEBI" id="CHEBI:58437"/>
        <note>ligand shared between two neighboring subunits</note>
    </ligand>
</feature>
<dbReference type="NCBIfam" id="TIGR00552">
    <property type="entry name" value="nadE"/>
    <property type="match status" value="1"/>
</dbReference>
<sequence length="255" mass="27899">MREWNEEIKNRVEWIKGILKDAGAKGIVIGMSSGKDSNTVAALSKLATDNVLGVVMPCDSVETDKQDALRVAEQLGIKTVEVNLKDSYSALSQSLKEGLGGPLSLMASANIKPRLRMTTLYAVAQKKGYLVAGTDNLSEAVMGYFTKWGDGSFDFCPISDLTATEVVELGKELGIPKEIIEKAPSAGLWEGQTDEGEMGITYKEIDTFIRLGIAKPDNIEKIRKAYHKNAHKRQLPYSYGTIVSPVFDSKEFMQG</sequence>
<dbReference type="Pfam" id="PF02540">
    <property type="entry name" value="NAD_synthase"/>
    <property type="match status" value="1"/>
</dbReference>
<feature type="binding site" description="in other chain" evidence="8">
    <location>
        <position position="114"/>
    </location>
    <ligand>
        <name>deamido-NAD(+)</name>
        <dbReference type="ChEBI" id="CHEBI:58437"/>
        <note>ligand shared between two neighboring subunits</note>
    </ligand>
</feature>
<proteinExistence type="inferred from homology"/>
<evidence type="ECO:0000313" key="12">
    <source>
        <dbReference type="EMBL" id="SDH64968.1"/>
    </source>
</evidence>
<comment type="catalytic activity">
    <reaction evidence="8 10">
        <text>deamido-NAD(+) + NH4(+) + ATP = AMP + diphosphate + NAD(+) + H(+)</text>
        <dbReference type="Rhea" id="RHEA:21188"/>
        <dbReference type="ChEBI" id="CHEBI:15378"/>
        <dbReference type="ChEBI" id="CHEBI:28938"/>
        <dbReference type="ChEBI" id="CHEBI:30616"/>
        <dbReference type="ChEBI" id="CHEBI:33019"/>
        <dbReference type="ChEBI" id="CHEBI:57540"/>
        <dbReference type="ChEBI" id="CHEBI:58437"/>
        <dbReference type="ChEBI" id="CHEBI:456215"/>
        <dbReference type="EC" id="6.3.1.5"/>
    </reaction>
</comment>
<protein>
    <recommendedName>
        <fullName evidence="8 10">NH(3)-dependent NAD(+) synthetase</fullName>
        <ecNumber evidence="8 10">6.3.1.5</ecNumber>
    </recommendedName>
</protein>
<evidence type="ECO:0000256" key="2">
    <source>
        <dbReference type="ARBA" id="ARBA00022598"/>
    </source>
</evidence>
<feature type="binding site" evidence="8">
    <location>
        <position position="134"/>
    </location>
    <ligand>
        <name>ATP</name>
        <dbReference type="ChEBI" id="CHEBI:30616"/>
    </ligand>
</feature>
<comment type="caution">
    <text evidence="8">Lacks conserved residue(s) required for the propagation of feature annotation.</text>
</comment>
<keyword evidence="4 8" id="KW-0547">Nucleotide-binding</keyword>
<evidence type="ECO:0000256" key="8">
    <source>
        <dbReference type="HAMAP-Rule" id="MF_00193"/>
    </source>
</evidence>
<evidence type="ECO:0000256" key="9">
    <source>
        <dbReference type="RuleBase" id="RU003811"/>
    </source>
</evidence>
<evidence type="ECO:0000256" key="6">
    <source>
        <dbReference type="ARBA" id="ARBA00022842"/>
    </source>
</evidence>
<dbReference type="HAMAP" id="MF_00193">
    <property type="entry name" value="NadE_ammonia_dep"/>
    <property type="match status" value="1"/>
</dbReference>
<feature type="binding site" evidence="8">
    <location>
        <position position="139"/>
    </location>
    <ligand>
        <name>Mg(2+)</name>
        <dbReference type="ChEBI" id="CHEBI:18420"/>
    </ligand>
</feature>
<dbReference type="InterPro" id="IPR022310">
    <property type="entry name" value="NAD/GMP_synthase"/>
</dbReference>
<comment type="pathway">
    <text evidence="8">Cofactor biosynthesis; NAD(+) biosynthesis; NAD(+) from deamido-NAD(+) (ammonia route): step 1/1.</text>
</comment>
<dbReference type="GO" id="GO:0009435">
    <property type="term" value="P:NAD+ biosynthetic process"/>
    <property type="evidence" value="ECO:0007669"/>
    <property type="project" value="UniProtKB-UniRule"/>
</dbReference>
<keyword evidence="3 8" id="KW-0479">Metal-binding</keyword>
<dbReference type="GO" id="GO:0046872">
    <property type="term" value="F:metal ion binding"/>
    <property type="evidence" value="ECO:0007669"/>
    <property type="project" value="UniProtKB-KW"/>
</dbReference>
<feature type="binding site" evidence="8">
    <location>
        <position position="185"/>
    </location>
    <ligand>
        <name>ATP</name>
        <dbReference type="ChEBI" id="CHEBI:30616"/>
    </ligand>
</feature>
<feature type="binding site" description="in other chain" evidence="8">
    <location>
        <begin position="231"/>
        <end position="232"/>
    </location>
    <ligand>
        <name>deamido-NAD(+)</name>
        <dbReference type="ChEBI" id="CHEBI:58437"/>
        <note>ligand shared between two neighboring subunits</note>
    </ligand>
</feature>
<dbReference type="Gene3D" id="3.40.50.620">
    <property type="entry name" value="HUPs"/>
    <property type="match status" value="1"/>
</dbReference>
<dbReference type="GO" id="GO:0003952">
    <property type="term" value="F:NAD+ synthase (glutamine-hydrolyzing) activity"/>
    <property type="evidence" value="ECO:0007669"/>
    <property type="project" value="InterPro"/>
</dbReference>
<evidence type="ECO:0000256" key="1">
    <source>
        <dbReference type="ARBA" id="ARBA00005859"/>
    </source>
</evidence>
<evidence type="ECO:0000259" key="11">
    <source>
        <dbReference type="Pfam" id="PF02540"/>
    </source>
</evidence>
<comment type="function">
    <text evidence="8">Catalyzes the ATP-dependent amidation of deamido-NAD to form NAD. Uses ammonia as a nitrogen source.</text>
</comment>
<accession>A0A1G8E4V4</accession>
<reference evidence="13" key="1">
    <citation type="submission" date="2016-10" db="EMBL/GenBank/DDBJ databases">
        <authorList>
            <person name="Varghese N."/>
            <person name="Submissions S."/>
        </authorList>
    </citation>
    <scope>NUCLEOTIDE SEQUENCE [LARGE SCALE GENOMIC DNA]</scope>
    <source>
        <strain evidence="13">DSM 8344</strain>
    </source>
</reference>
<dbReference type="InterPro" id="IPR022926">
    <property type="entry name" value="NH(3)-dep_NAD(+)_synth"/>
</dbReference>
<comment type="subunit">
    <text evidence="8">Homodimer.</text>
</comment>
<evidence type="ECO:0000256" key="4">
    <source>
        <dbReference type="ARBA" id="ARBA00022741"/>
    </source>
</evidence>
<feature type="binding site" evidence="8">
    <location>
        <position position="36"/>
    </location>
    <ligand>
        <name>Mg(2+)</name>
        <dbReference type="ChEBI" id="CHEBI:18420"/>
    </ligand>
</feature>
<name>A0A1G8E4V4_9FIRM</name>
<dbReference type="CDD" id="cd00553">
    <property type="entry name" value="NAD_synthase"/>
    <property type="match status" value="1"/>
</dbReference>
<dbReference type="GO" id="GO:0005524">
    <property type="term" value="F:ATP binding"/>
    <property type="evidence" value="ECO:0007669"/>
    <property type="project" value="UniProtKB-UniRule"/>
</dbReference>
<dbReference type="SUPFAM" id="SSF52402">
    <property type="entry name" value="Adenine nucleotide alpha hydrolases-like"/>
    <property type="match status" value="1"/>
</dbReference>
<keyword evidence="7 8" id="KW-0520">NAD</keyword>
<evidence type="ECO:0000256" key="7">
    <source>
        <dbReference type="ARBA" id="ARBA00023027"/>
    </source>
</evidence>
<evidence type="ECO:0000256" key="3">
    <source>
        <dbReference type="ARBA" id="ARBA00022723"/>
    </source>
</evidence>